<keyword evidence="3" id="KW-1185">Reference proteome</keyword>
<protein>
    <submittedName>
        <fullName evidence="2">Uncharacterized protein</fullName>
    </submittedName>
</protein>
<feature type="region of interest" description="Disordered" evidence="1">
    <location>
        <begin position="1"/>
        <end position="91"/>
    </location>
</feature>
<feature type="compositionally biased region" description="Polar residues" evidence="1">
    <location>
        <begin position="1"/>
        <end position="18"/>
    </location>
</feature>
<organism evidence="2 3">
    <name type="scientific">Colletotrichum sojae</name>
    <dbReference type="NCBI Taxonomy" id="2175907"/>
    <lineage>
        <taxon>Eukaryota</taxon>
        <taxon>Fungi</taxon>
        <taxon>Dikarya</taxon>
        <taxon>Ascomycota</taxon>
        <taxon>Pezizomycotina</taxon>
        <taxon>Sordariomycetes</taxon>
        <taxon>Hypocreomycetidae</taxon>
        <taxon>Glomerellales</taxon>
        <taxon>Glomerellaceae</taxon>
        <taxon>Colletotrichum</taxon>
        <taxon>Colletotrichum orchidearum species complex</taxon>
    </lineage>
</organism>
<feature type="non-terminal residue" evidence="2">
    <location>
        <position position="342"/>
    </location>
</feature>
<dbReference type="AlphaFoldDB" id="A0A8H6ILF3"/>
<reference evidence="2 3" key="1">
    <citation type="journal article" date="2020" name="Phytopathology">
        <title>Genome Sequence Resources of Colletotrichum truncatum, C. plurivorum, C. musicola, and C. sojae: Four Species Pathogenic to Soybean (Glycine max).</title>
        <authorList>
            <person name="Rogerio F."/>
            <person name="Boufleur T.R."/>
            <person name="Ciampi-Guillardi M."/>
            <person name="Sukno S.A."/>
            <person name="Thon M.R."/>
            <person name="Massola Junior N.S."/>
            <person name="Baroncelli R."/>
        </authorList>
    </citation>
    <scope>NUCLEOTIDE SEQUENCE [LARGE SCALE GENOMIC DNA]</scope>
    <source>
        <strain evidence="2 3">LFN0009</strain>
    </source>
</reference>
<feature type="compositionally biased region" description="Polar residues" evidence="1">
    <location>
        <begin position="158"/>
        <end position="167"/>
    </location>
</feature>
<proteinExistence type="predicted"/>
<sequence>MDDNVQVQPETANPSPSLDNRARLRSVYQTLHSPLGGDDSFDTIEADSDMELISNLDDEGDSDSASDGGLSTIAPSNLDEEGDSDSASDGRLSTIAPSVIITDLEDTFTHIERQAIAEWVDDPLLSDQDRLARRITTIARLGLVSCNHHLTPRKRRQPTSGRRSSTLGRDGRCGLDTIHARMDIYEEWKRDLPNLGLQRQEDLTLLRKRYPSRALLPKADMLQSIGSTISSSNMPPNPQISLDVDHNQATRIHRVKFDVDSFLNIVPDIGNFNDTINYTPTRQPARKLLSNVHMTYPITNLQTRVQDDIALHKIPHAYFGTIQSQTIYIFFPGLYWATRSRV</sequence>
<gene>
    <name evidence="2" type="ORF">CSOJ01_15979</name>
</gene>
<dbReference type="Proteomes" id="UP000652219">
    <property type="component" value="Unassembled WGS sequence"/>
</dbReference>
<dbReference type="EMBL" id="WIGN01000883">
    <property type="protein sequence ID" value="KAF6782654.1"/>
    <property type="molecule type" value="Genomic_DNA"/>
</dbReference>
<comment type="caution">
    <text evidence="2">The sequence shown here is derived from an EMBL/GenBank/DDBJ whole genome shotgun (WGS) entry which is preliminary data.</text>
</comment>
<evidence type="ECO:0000313" key="3">
    <source>
        <dbReference type="Proteomes" id="UP000652219"/>
    </source>
</evidence>
<accession>A0A8H6ILF3</accession>
<evidence type="ECO:0000313" key="2">
    <source>
        <dbReference type="EMBL" id="KAF6782654.1"/>
    </source>
</evidence>
<feature type="region of interest" description="Disordered" evidence="1">
    <location>
        <begin position="149"/>
        <end position="171"/>
    </location>
</feature>
<name>A0A8H6ILF3_9PEZI</name>
<feature type="compositionally biased region" description="Acidic residues" evidence="1">
    <location>
        <begin position="39"/>
        <end position="64"/>
    </location>
</feature>
<evidence type="ECO:0000256" key="1">
    <source>
        <dbReference type="SAM" id="MobiDB-lite"/>
    </source>
</evidence>